<keyword evidence="4" id="KW-0862">Zinc</keyword>
<evidence type="ECO:0000256" key="1">
    <source>
        <dbReference type="ARBA" id="ARBA00006576"/>
    </source>
</evidence>
<name>A0AB39USL5_9GAMM</name>
<evidence type="ECO:0000256" key="4">
    <source>
        <dbReference type="ARBA" id="ARBA00022833"/>
    </source>
</evidence>
<dbReference type="KEGG" id="tcd:AAIA72_09390"/>
<reference evidence="6" key="1">
    <citation type="submission" date="2024-05" db="EMBL/GenBank/DDBJ databases">
        <title>Genome sequencing of novel strain.</title>
        <authorList>
            <person name="Ganbat D."/>
            <person name="Ganbat S."/>
            <person name="Lee S.-J."/>
        </authorList>
    </citation>
    <scope>NUCLEOTIDE SEQUENCE</scope>
    <source>
        <strain evidence="6">SMD15-11</strain>
    </source>
</reference>
<dbReference type="InterPro" id="IPR002125">
    <property type="entry name" value="CMP_dCMP_dom"/>
</dbReference>
<dbReference type="SUPFAM" id="SSF53927">
    <property type="entry name" value="Cytidine deaminase-like"/>
    <property type="match status" value="1"/>
</dbReference>
<dbReference type="PROSITE" id="PS51747">
    <property type="entry name" value="CYT_DCMP_DEAMINASES_2"/>
    <property type="match status" value="1"/>
</dbReference>
<dbReference type="Gene3D" id="3.40.140.10">
    <property type="entry name" value="Cytidine Deaminase, domain 2"/>
    <property type="match status" value="1"/>
</dbReference>
<dbReference type="InterPro" id="IPR016193">
    <property type="entry name" value="Cytidine_deaminase-like"/>
</dbReference>
<organism evidence="6">
    <name type="scientific">Thermohahella caldifontis</name>
    <dbReference type="NCBI Taxonomy" id="3142973"/>
    <lineage>
        <taxon>Bacteria</taxon>
        <taxon>Pseudomonadati</taxon>
        <taxon>Pseudomonadota</taxon>
        <taxon>Gammaproteobacteria</taxon>
        <taxon>Oceanospirillales</taxon>
        <taxon>Hahellaceae</taxon>
        <taxon>Thermohahella</taxon>
    </lineage>
</organism>
<comment type="similarity">
    <text evidence="1">Belongs to the cytidine and deoxycytidylate deaminase family.</text>
</comment>
<dbReference type="RefSeq" id="WP_369600064.1">
    <property type="nucleotide sequence ID" value="NZ_CP154858.1"/>
</dbReference>
<dbReference type="PANTHER" id="PTHR11079:SF161">
    <property type="entry name" value="CMP_DCMP-TYPE DEAMINASE DOMAIN-CONTAINING PROTEIN"/>
    <property type="match status" value="1"/>
</dbReference>
<gene>
    <name evidence="6" type="ORF">AAIA72_09390</name>
</gene>
<evidence type="ECO:0000256" key="2">
    <source>
        <dbReference type="ARBA" id="ARBA00022723"/>
    </source>
</evidence>
<dbReference type="PANTHER" id="PTHR11079">
    <property type="entry name" value="CYTOSINE DEAMINASE FAMILY MEMBER"/>
    <property type="match status" value="1"/>
</dbReference>
<keyword evidence="3" id="KW-0378">Hydrolase</keyword>
<sequence>MDEAAFLERAVALAAEHSASGDCGPFGAVIVKDGKVVAEGWNRVVSGKDPTAHAEVVAIREACRVLDTHALEGCTLYSSCEPCPMCYSAAVWARVDRVVYAETRSGAARAGFDDDRLYQALQSGDLKRLVRMEHRPLPSASRVFDDWLANADKHPY</sequence>
<evidence type="ECO:0000256" key="3">
    <source>
        <dbReference type="ARBA" id="ARBA00022801"/>
    </source>
</evidence>
<protein>
    <submittedName>
        <fullName evidence="6">Nucleoside deaminase</fullName>
    </submittedName>
</protein>
<dbReference type="GO" id="GO:0047974">
    <property type="term" value="F:guanosine deaminase activity"/>
    <property type="evidence" value="ECO:0007669"/>
    <property type="project" value="TreeGrafter"/>
</dbReference>
<keyword evidence="2" id="KW-0479">Metal-binding</keyword>
<dbReference type="EMBL" id="CP154858">
    <property type="protein sequence ID" value="XDT71025.1"/>
    <property type="molecule type" value="Genomic_DNA"/>
</dbReference>
<evidence type="ECO:0000313" key="6">
    <source>
        <dbReference type="EMBL" id="XDT71025.1"/>
    </source>
</evidence>
<dbReference type="GO" id="GO:0046872">
    <property type="term" value="F:metal ion binding"/>
    <property type="evidence" value="ECO:0007669"/>
    <property type="project" value="UniProtKB-KW"/>
</dbReference>
<proteinExistence type="inferred from homology"/>
<evidence type="ECO:0000259" key="5">
    <source>
        <dbReference type="PROSITE" id="PS51747"/>
    </source>
</evidence>
<dbReference type="AlphaFoldDB" id="A0AB39USL5"/>
<feature type="domain" description="CMP/dCMP-type deaminase" evidence="5">
    <location>
        <begin position="1"/>
        <end position="125"/>
    </location>
</feature>
<accession>A0AB39USL5</accession>
<dbReference type="GO" id="GO:0006152">
    <property type="term" value="P:purine nucleoside catabolic process"/>
    <property type="evidence" value="ECO:0007669"/>
    <property type="project" value="TreeGrafter"/>
</dbReference>
<dbReference type="Pfam" id="PF00383">
    <property type="entry name" value="dCMP_cyt_deam_1"/>
    <property type="match status" value="1"/>
</dbReference>
<dbReference type="CDD" id="cd01285">
    <property type="entry name" value="nucleoside_deaminase"/>
    <property type="match status" value="1"/>
</dbReference>
<dbReference type="FunFam" id="3.40.140.10:FF:000011">
    <property type="entry name" value="tRNA-specific adenosine deaminase"/>
    <property type="match status" value="1"/>
</dbReference>